<dbReference type="OrthoDB" id="9782626at2"/>
<dbReference type="EMBL" id="NKHG01000063">
    <property type="protein sequence ID" value="PCK21280.1"/>
    <property type="molecule type" value="Genomic_DNA"/>
</dbReference>
<organism evidence="2 3">
    <name type="scientific">Bacillus pumilus</name>
    <name type="common">Bacillus mesentericus</name>
    <dbReference type="NCBI Taxonomy" id="1408"/>
    <lineage>
        <taxon>Bacteria</taxon>
        <taxon>Bacillati</taxon>
        <taxon>Bacillota</taxon>
        <taxon>Bacilli</taxon>
        <taxon>Bacillales</taxon>
        <taxon>Bacillaceae</taxon>
        <taxon>Bacillus</taxon>
    </lineage>
</organism>
<dbReference type="Pfam" id="PF01261">
    <property type="entry name" value="AP_endonuc_2"/>
    <property type="match status" value="1"/>
</dbReference>
<dbReference type="InterPro" id="IPR013022">
    <property type="entry name" value="Xyl_isomerase-like_TIM-brl"/>
</dbReference>
<accession>A0A2A5IVC9</accession>
<dbReference type="PANTHER" id="PTHR12110:SF21">
    <property type="entry name" value="XYLOSE ISOMERASE-LIKE TIM BARREL DOMAIN-CONTAINING PROTEIN"/>
    <property type="match status" value="1"/>
</dbReference>
<keyword evidence="2" id="KW-0413">Isomerase</keyword>
<dbReference type="InterPro" id="IPR036237">
    <property type="entry name" value="Xyl_isomerase-like_sf"/>
</dbReference>
<feature type="domain" description="Xylose isomerase-like TIM barrel" evidence="1">
    <location>
        <begin position="20"/>
        <end position="257"/>
    </location>
</feature>
<reference evidence="2 3" key="1">
    <citation type="submission" date="2017-06" db="EMBL/GenBank/DDBJ databases">
        <title>Draft Genome Sequence of Bacillus sp Strain 36R Isolated from saline sediment at Atanasia, Sonora, Mexico.</title>
        <authorList>
            <person name="Sanchez Diaz R."/>
            <person name="Quiroz Macias M.E."/>
            <person name="Ibarra Gamez J.C."/>
            <person name="Enciso Ibarra J."/>
            <person name="Gomez Gil B."/>
            <person name="Galaviz Silva L."/>
        </authorList>
    </citation>
    <scope>NUCLEOTIDE SEQUENCE [LARGE SCALE GENOMIC DNA]</scope>
    <source>
        <strain evidence="2 3">36R_ATNSAL</strain>
    </source>
</reference>
<comment type="caution">
    <text evidence="2">The sequence shown here is derived from an EMBL/GenBank/DDBJ whole genome shotgun (WGS) entry which is preliminary data.</text>
</comment>
<evidence type="ECO:0000313" key="2">
    <source>
        <dbReference type="EMBL" id="PCK21280.1"/>
    </source>
</evidence>
<dbReference type="PANTHER" id="PTHR12110">
    <property type="entry name" value="HYDROXYPYRUVATE ISOMERASE"/>
    <property type="match status" value="1"/>
</dbReference>
<gene>
    <name evidence="2" type="ORF">CEY02_08925</name>
</gene>
<evidence type="ECO:0000259" key="1">
    <source>
        <dbReference type="Pfam" id="PF01261"/>
    </source>
</evidence>
<dbReference type="GO" id="GO:0016853">
    <property type="term" value="F:isomerase activity"/>
    <property type="evidence" value="ECO:0007669"/>
    <property type="project" value="UniProtKB-KW"/>
</dbReference>
<name>A0A2A5IVC9_BACPU</name>
<protein>
    <submittedName>
        <fullName evidence="2">Isomerase</fullName>
    </submittedName>
</protein>
<evidence type="ECO:0000313" key="3">
    <source>
        <dbReference type="Proteomes" id="UP000228754"/>
    </source>
</evidence>
<proteinExistence type="predicted"/>
<dbReference type="SUPFAM" id="SSF51658">
    <property type="entry name" value="Xylose isomerase-like"/>
    <property type="match status" value="1"/>
</dbReference>
<dbReference type="InterPro" id="IPR050312">
    <property type="entry name" value="IolE/XylAMocC-like"/>
</dbReference>
<dbReference type="Proteomes" id="UP000228754">
    <property type="component" value="Unassembled WGS sequence"/>
</dbReference>
<sequence length="277" mass="31227">MKLAFNQATTLKNSNLSKDLDLCEKHGYDFIEIRTMDKLPEYLETSSLEDLNNYFQSTTIKPLALNALVFFNNQSKEEYETTIQTFKDMLETAKAIGAPYIVAVPLVTKEKFLKSDIHTSCVSVLKELSTLASPYEVKIALEFVGHPECTVNTLSQAYKIIEEVNCDNVGLVLDCFHFHAMGSRLEDLQKVDISKVFIVHIDDTEDFPIGFLTDEDRVWPGEGAIDLQGIFSILKEKGYDGVVSVELFRPDYYNLDAEVVIKKAKQTTNNVLAKMGV</sequence>
<dbReference type="AlphaFoldDB" id="A0A2A5IVC9"/>
<dbReference type="Gene3D" id="3.20.20.150">
    <property type="entry name" value="Divalent-metal-dependent TIM barrel enzymes"/>
    <property type="match status" value="1"/>
</dbReference>